<dbReference type="InterPro" id="IPR004167">
    <property type="entry name" value="PSBD"/>
</dbReference>
<feature type="domain" description="Peripheral subunit-binding (PSBD)" evidence="3">
    <location>
        <begin position="319"/>
        <end position="356"/>
    </location>
</feature>
<dbReference type="AlphaFoldDB" id="A0A0F9TF10"/>
<dbReference type="Gene3D" id="4.10.320.10">
    <property type="entry name" value="E3-binding domain"/>
    <property type="match status" value="1"/>
</dbReference>
<name>A0A0F9TF10_9ZZZZ</name>
<organism evidence="4">
    <name type="scientific">marine sediment metagenome</name>
    <dbReference type="NCBI Taxonomy" id="412755"/>
    <lineage>
        <taxon>unclassified sequences</taxon>
        <taxon>metagenomes</taxon>
        <taxon>ecological metagenomes</taxon>
    </lineage>
</organism>
<dbReference type="PROSITE" id="PS51826">
    <property type="entry name" value="PSBD"/>
    <property type="match status" value="1"/>
</dbReference>
<comment type="similarity">
    <text evidence="1">Belongs to the 2-oxoacid dehydrogenase family.</text>
</comment>
<evidence type="ECO:0000259" key="3">
    <source>
        <dbReference type="PROSITE" id="PS51826"/>
    </source>
</evidence>
<dbReference type="EMBL" id="LAZR01000344">
    <property type="protein sequence ID" value="KKN73427.1"/>
    <property type="molecule type" value="Genomic_DNA"/>
</dbReference>
<feature type="compositionally biased region" description="Acidic residues" evidence="2">
    <location>
        <begin position="211"/>
        <end position="226"/>
    </location>
</feature>
<accession>A0A0F9TF10</accession>
<evidence type="ECO:0000313" key="4">
    <source>
        <dbReference type="EMBL" id="KKN73427.1"/>
    </source>
</evidence>
<dbReference type="SUPFAM" id="SSF47005">
    <property type="entry name" value="Peripheral subunit-binding domain of 2-oxo acid dehydrogenase complex"/>
    <property type="match status" value="1"/>
</dbReference>
<evidence type="ECO:0000256" key="1">
    <source>
        <dbReference type="ARBA" id="ARBA00007317"/>
    </source>
</evidence>
<reference evidence="4" key="1">
    <citation type="journal article" date="2015" name="Nature">
        <title>Complex archaea that bridge the gap between prokaryotes and eukaryotes.</title>
        <authorList>
            <person name="Spang A."/>
            <person name="Saw J.H."/>
            <person name="Jorgensen S.L."/>
            <person name="Zaremba-Niedzwiedzka K."/>
            <person name="Martijn J."/>
            <person name="Lind A.E."/>
            <person name="van Eijk R."/>
            <person name="Schleper C."/>
            <person name="Guy L."/>
            <person name="Ettema T.J."/>
        </authorList>
    </citation>
    <scope>NUCLEOTIDE SEQUENCE</scope>
</reference>
<feature type="region of interest" description="Disordered" evidence="2">
    <location>
        <begin position="211"/>
        <end position="247"/>
    </location>
</feature>
<evidence type="ECO:0000256" key="2">
    <source>
        <dbReference type="SAM" id="MobiDB-lite"/>
    </source>
</evidence>
<gene>
    <name evidence="4" type="ORF">LCGC14_0401300</name>
</gene>
<sequence>MDKTAIVPTNESRIAPWGERKELREIARRVQLMAPGGKRLDENEALALAQGAIAHGLDPFNGEIWYIPGSGLMAGIKGLRKAARQQIDGSFWTEFLEITDPDERNLFMIPDKALAFKCIIRDSETIRTYSDGWKRLKEDGVPVEIIPEVLGKRPYSTGVGYIKDGESTRMDPIQVAMKRSEADALKRRFDLPFAVPSEPTGPIIAGEWTLEEDPENGSNGEEEATEATETLFGSEDGKEEETAEDTSALDMLKEARDLATKKPYEIGSTQFWLIANHFGVDTDEGQAIKKELSTWADSLIFIINKYGPLDGLAPESSIDATDGAIEFAGKHDIQLRAIQGTGKEGRILLKDVEAAAEAMAMAKAMGKAD</sequence>
<dbReference type="Pfam" id="PF02817">
    <property type="entry name" value="E3_binding"/>
    <property type="match status" value="1"/>
</dbReference>
<dbReference type="GO" id="GO:0016746">
    <property type="term" value="F:acyltransferase activity"/>
    <property type="evidence" value="ECO:0007669"/>
    <property type="project" value="InterPro"/>
</dbReference>
<comment type="caution">
    <text evidence="4">The sequence shown here is derived from an EMBL/GenBank/DDBJ whole genome shotgun (WGS) entry which is preliminary data.</text>
</comment>
<dbReference type="InterPro" id="IPR036625">
    <property type="entry name" value="E3-bd_dom_sf"/>
</dbReference>
<proteinExistence type="inferred from homology"/>
<protein>
    <recommendedName>
        <fullName evidence="3">Peripheral subunit-binding (PSBD) domain-containing protein</fullName>
    </recommendedName>
</protein>